<dbReference type="OrthoDB" id="10048538at2759"/>
<gene>
    <name evidence="1" type="ORF">GPM918_LOCUS1456</name>
    <name evidence="2" type="ORF">SRO942_LOCUS1456</name>
</gene>
<accession>A0A813Q596</accession>
<protein>
    <submittedName>
        <fullName evidence="1">Uncharacterized protein</fullName>
    </submittedName>
</protein>
<evidence type="ECO:0000313" key="3">
    <source>
        <dbReference type="Proteomes" id="UP000663829"/>
    </source>
</evidence>
<name>A0A813Q596_9BILA</name>
<dbReference type="Proteomes" id="UP000681722">
    <property type="component" value="Unassembled WGS sequence"/>
</dbReference>
<proteinExistence type="predicted"/>
<dbReference type="InterPro" id="IPR011047">
    <property type="entry name" value="Quinoprotein_ADH-like_sf"/>
</dbReference>
<dbReference type="Proteomes" id="UP000663829">
    <property type="component" value="Unassembled WGS sequence"/>
</dbReference>
<evidence type="ECO:0000313" key="2">
    <source>
        <dbReference type="EMBL" id="CAF3543330.1"/>
    </source>
</evidence>
<keyword evidence="3" id="KW-1185">Reference proteome</keyword>
<dbReference type="AlphaFoldDB" id="A0A813Q596"/>
<dbReference type="SUPFAM" id="SSF50998">
    <property type="entry name" value="Quinoprotein alcohol dehydrogenase-like"/>
    <property type="match status" value="1"/>
</dbReference>
<reference evidence="1" key="1">
    <citation type="submission" date="2021-02" db="EMBL/GenBank/DDBJ databases">
        <authorList>
            <person name="Nowell W R."/>
        </authorList>
    </citation>
    <scope>NUCLEOTIDE SEQUENCE</scope>
</reference>
<sequence>MYKLNDSCYSFENIFDDSLLTSHYSQNAHIGSYELVSELVTILSHFGTKLTEDITDKQKLIENENIDCLRILNTNVDLAISNLNKFREKCQNIVKNEVSSAERYLIQLRNEVKTQQSEYYRLILSPTEQCASRYHIKKVLEYVEKLVNIITRLNSIMPIISISVPTENIDNILNFRFSLLNNKQLLNKEQKQTKTRQRGKVPTLSIVQSFVNTNSLDLTNISSLNQIHSTDSTFNSSTTSLSCLSIISNVDVTKYKFGQLIRTKYITYLIATDGQNVLCYNNDANYINFVSLTGYFLSNYKWPTARIIDVCWCPLIDQYLIATRFAIFQFQCTIVSNPAAVKLCFELNECEFVRIACNKLSIFVYTVHHRHSVLQVYDSNFNLTKIFDSLTQRLPVGIHSFCCTNSLIGLTIKKEHLGMIDDHHYYHPYTNPNSISLLLFDIETLELYRKIDLTDCEDVTSMKCLESSNVFFILGQTKKLWIIKVVDNNDVEIIHRIHLYTDQTQLCVLNKKDLLLINSGCFGIQVLKYRP</sequence>
<comment type="caution">
    <text evidence="1">The sequence shown here is derived from an EMBL/GenBank/DDBJ whole genome shotgun (WGS) entry which is preliminary data.</text>
</comment>
<dbReference type="EMBL" id="CAJOBC010000133">
    <property type="protein sequence ID" value="CAF3543330.1"/>
    <property type="molecule type" value="Genomic_DNA"/>
</dbReference>
<dbReference type="EMBL" id="CAJNOQ010000133">
    <property type="protein sequence ID" value="CAF0762287.1"/>
    <property type="molecule type" value="Genomic_DNA"/>
</dbReference>
<organism evidence="1 3">
    <name type="scientific">Didymodactylos carnosus</name>
    <dbReference type="NCBI Taxonomy" id="1234261"/>
    <lineage>
        <taxon>Eukaryota</taxon>
        <taxon>Metazoa</taxon>
        <taxon>Spiralia</taxon>
        <taxon>Gnathifera</taxon>
        <taxon>Rotifera</taxon>
        <taxon>Eurotatoria</taxon>
        <taxon>Bdelloidea</taxon>
        <taxon>Philodinida</taxon>
        <taxon>Philodinidae</taxon>
        <taxon>Didymodactylos</taxon>
    </lineage>
</organism>
<evidence type="ECO:0000313" key="1">
    <source>
        <dbReference type="EMBL" id="CAF0762287.1"/>
    </source>
</evidence>